<name>A0AAD3TPJ5_9TREE</name>
<sequence>MSPNSSRASGSGDPVRARLLAVRAQLCAREAELLADSVGNMGLHAQATSPPTYSAKANALNEIRQREAAQPPSRMTLPIDDTLALGERDFDNQWTARFANVGIASNAPSGKPSGPAGKQLDSLEKSALASFRARVNVDMEDGMFETDEAYSAAGVYASRRHDLGNGLPMATARARRQEGYEEDMRTDGSYDDEFAEGNDEYPGDGTDTRDAAPR</sequence>
<accession>A0AAD3TPJ5</accession>
<dbReference type="EMBL" id="BTCM01000001">
    <property type="protein sequence ID" value="GMK54437.1"/>
    <property type="molecule type" value="Genomic_DNA"/>
</dbReference>
<feature type="region of interest" description="Disordered" evidence="1">
    <location>
        <begin position="163"/>
        <end position="214"/>
    </location>
</feature>
<keyword evidence="3" id="KW-1185">Reference proteome</keyword>
<comment type="caution">
    <text evidence="2">The sequence shown here is derived from an EMBL/GenBank/DDBJ whole genome shotgun (WGS) entry which is preliminary data.</text>
</comment>
<evidence type="ECO:0000313" key="3">
    <source>
        <dbReference type="Proteomes" id="UP001222932"/>
    </source>
</evidence>
<feature type="compositionally biased region" description="Acidic residues" evidence="1">
    <location>
        <begin position="189"/>
        <end position="202"/>
    </location>
</feature>
<reference evidence="2" key="2">
    <citation type="submission" date="2023-06" db="EMBL/GenBank/DDBJ databases">
        <authorList>
            <person name="Kobayashi Y."/>
            <person name="Kayamori A."/>
            <person name="Aoki K."/>
            <person name="Shiwa Y."/>
            <person name="Fujita N."/>
            <person name="Sugita T."/>
            <person name="Iwasaki W."/>
            <person name="Tanaka N."/>
            <person name="Takashima M."/>
        </authorList>
    </citation>
    <scope>NUCLEOTIDE SEQUENCE</scope>
    <source>
        <strain evidence="2">HIS016</strain>
    </source>
</reference>
<evidence type="ECO:0000313" key="2">
    <source>
        <dbReference type="EMBL" id="GMK54437.1"/>
    </source>
</evidence>
<proteinExistence type="predicted"/>
<dbReference type="Proteomes" id="UP001222932">
    <property type="component" value="Unassembled WGS sequence"/>
</dbReference>
<organism evidence="2 3">
    <name type="scientific">Cutaneotrichosporon spelunceum</name>
    <dbReference type="NCBI Taxonomy" id="1672016"/>
    <lineage>
        <taxon>Eukaryota</taxon>
        <taxon>Fungi</taxon>
        <taxon>Dikarya</taxon>
        <taxon>Basidiomycota</taxon>
        <taxon>Agaricomycotina</taxon>
        <taxon>Tremellomycetes</taxon>
        <taxon>Trichosporonales</taxon>
        <taxon>Trichosporonaceae</taxon>
        <taxon>Cutaneotrichosporon</taxon>
    </lineage>
</organism>
<gene>
    <name evidence="2" type="ORF">CspeluHIS016_0110230</name>
</gene>
<reference evidence="2" key="1">
    <citation type="journal article" date="2023" name="BMC Genomics">
        <title>Chromosome-level genome assemblies of Cutaneotrichosporon spp. (Trichosporonales, Basidiomycota) reveal imbalanced evolution between nucleotide sequences and chromosome synteny.</title>
        <authorList>
            <person name="Kobayashi Y."/>
            <person name="Kayamori A."/>
            <person name="Aoki K."/>
            <person name="Shiwa Y."/>
            <person name="Matsutani M."/>
            <person name="Fujita N."/>
            <person name="Sugita T."/>
            <person name="Iwasaki W."/>
            <person name="Tanaka N."/>
            <person name="Takashima M."/>
        </authorList>
    </citation>
    <scope>NUCLEOTIDE SEQUENCE</scope>
    <source>
        <strain evidence="2">HIS016</strain>
    </source>
</reference>
<protein>
    <submittedName>
        <fullName evidence="2">Uncharacterized protein</fullName>
    </submittedName>
</protein>
<evidence type="ECO:0000256" key="1">
    <source>
        <dbReference type="SAM" id="MobiDB-lite"/>
    </source>
</evidence>
<feature type="compositionally biased region" description="Basic and acidic residues" evidence="1">
    <location>
        <begin position="175"/>
        <end position="188"/>
    </location>
</feature>
<dbReference type="AlphaFoldDB" id="A0AAD3TPJ5"/>